<accession>E1IIB7</accession>
<feature type="transmembrane region" description="Helical" evidence="1">
    <location>
        <begin position="111"/>
        <end position="131"/>
    </location>
</feature>
<keyword evidence="1" id="KW-1133">Transmembrane helix</keyword>
<proteinExistence type="predicted"/>
<dbReference type="InterPro" id="IPR026898">
    <property type="entry name" value="PrsW"/>
</dbReference>
<keyword evidence="3" id="KW-1185">Reference proteome</keyword>
<name>E1IIB7_9CHLR</name>
<dbReference type="GO" id="GO:0008233">
    <property type="term" value="F:peptidase activity"/>
    <property type="evidence" value="ECO:0007669"/>
    <property type="project" value="InterPro"/>
</dbReference>
<dbReference type="PANTHER" id="PTHR36844:SF1">
    <property type="entry name" value="PROTEASE PRSW"/>
    <property type="match status" value="1"/>
</dbReference>
<keyword evidence="1" id="KW-0812">Transmembrane</keyword>
<evidence type="ECO:0000313" key="2">
    <source>
        <dbReference type="EMBL" id="EFO79067.1"/>
    </source>
</evidence>
<dbReference type="eggNOG" id="COG2339">
    <property type="taxonomic scope" value="Bacteria"/>
</dbReference>
<comment type="caution">
    <text evidence="2">The sequence shown here is derived from an EMBL/GenBank/DDBJ whole genome shotgun (WGS) entry which is preliminary data.</text>
</comment>
<feature type="transmembrane region" description="Helical" evidence="1">
    <location>
        <begin position="36"/>
        <end position="57"/>
    </location>
</feature>
<evidence type="ECO:0000256" key="1">
    <source>
        <dbReference type="SAM" id="Phobius"/>
    </source>
</evidence>
<dbReference type="HOGENOM" id="CLU_029195_1_0_0"/>
<organism evidence="2 3">
    <name type="scientific">Oscillochloris trichoides DG-6</name>
    <dbReference type="NCBI Taxonomy" id="765420"/>
    <lineage>
        <taxon>Bacteria</taxon>
        <taxon>Bacillati</taxon>
        <taxon>Chloroflexota</taxon>
        <taxon>Chloroflexia</taxon>
        <taxon>Chloroflexales</taxon>
        <taxon>Chloroflexineae</taxon>
        <taxon>Oscillochloridaceae</taxon>
        <taxon>Oscillochloris</taxon>
    </lineage>
</organism>
<feature type="transmembrane region" description="Helical" evidence="1">
    <location>
        <begin position="6"/>
        <end position="24"/>
    </location>
</feature>
<dbReference type="AlphaFoldDB" id="E1IIB7"/>
<dbReference type="EMBL" id="ADVR01000131">
    <property type="protein sequence ID" value="EFO79067.1"/>
    <property type="molecule type" value="Genomic_DNA"/>
</dbReference>
<feature type="transmembrane region" description="Helical" evidence="1">
    <location>
        <begin position="177"/>
        <end position="197"/>
    </location>
</feature>
<reference evidence="2 3" key="1">
    <citation type="journal article" date="2011" name="J. Bacteriol.">
        <title>Draft genome sequence of the anoxygenic filamentous phototrophic bacterium Oscillochloris trichoides subsp. DG-6.</title>
        <authorList>
            <person name="Kuznetsov B.B."/>
            <person name="Ivanovsky R.N."/>
            <person name="Keppen O.I."/>
            <person name="Sukhacheva M.V."/>
            <person name="Bumazhkin B.K."/>
            <person name="Patutina E.O."/>
            <person name="Beletsky A.V."/>
            <person name="Mardanov A.V."/>
            <person name="Baslerov R.V."/>
            <person name="Panteleeva A.N."/>
            <person name="Kolganova T.V."/>
            <person name="Ravin N.V."/>
            <person name="Skryabin K.G."/>
        </authorList>
    </citation>
    <scope>NUCLEOTIDE SEQUENCE [LARGE SCALE GENOMIC DNA]</scope>
    <source>
        <strain evidence="2 3">DG-6</strain>
    </source>
</reference>
<dbReference type="Pfam" id="PF13367">
    <property type="entry name" value="PrsW-protease"/>
    <property type="match status" value="1"/>
</dbReference>
<evidence type="ECO:0000313" key="3">
    <source>
        <dbReference type="Proteomes" id="UP000054010"/>
    </source>
</evidence>
<gene>
    <name evidence="2" type="ORF">OSCT_3068</name>
</gene>
<sequence length="325" mass="35181">MVFLIAVLLSFGPAFLYAAIVYWLDRFEKEPLHLLGGAFLWGACVATLGAIIATSVLEVGVEVITGNAALAELTGTTLLAPLVEESLKGLAVLLIVLLFPHEFDSVLDGMVYAAITALGFAATENVLYLYFMGYQEGGMADMITLFVLRVILGGWGHAVYTAFIGIGLAVARLRPGWTIKLAAPFLGWCVAVFLHALHNGMATVLGGSFGLGGLLATLLVDWTGWAAALGIVIWAILRERRWMRDYLREEVEMGVISPAQYLVASSIKSQIGLGMRGRAQRDFYATCAELVHKKHQLQTLGDERGNSRRVAALREDLVRQSALVG</sequence>
<feature type="transmembrane region" description="Helical" evidence="1">
    <location>
        <begin position="143"/>
        <end position="170"/>
    </location>
</feature>
<dbReference type="Proteomes" id="UP000054010">
    <property type="component" value="Unassembled WGS sequence"/>
</dbReference>
<feature type="transmembrane region" description="Helical" evidence="1">
    <location>
        <begin position="209"/>
        <end position="237"/>
    </location>
</feature>
<dbReference type="PANTHER" id="PTHR36844">
    <property type="entry name" value="PROTEASE PRSW"/>
    <property type="match status" value="1"/>
</dbReference>
<dbReference type="STRING" id="765420.OSCT_3068"/>
<keyword evidence="1" id="KW-0472">Membrane</keyword>
<protein>
    <submittedName>
        <fullName evidence="2">Integral membrane protein</fullName>
    </submittedName>
</protein>